<name>A0ABS5NNL8_9BACI</name>
<keyword evidence="2" id="KW-0238">DNA-binding</keyword>
<gene>
    <name evidence="5" type="ORF">KHA94_02290</name>
</gene>
<dbReference type="SUPFAM" id="SSF46689">
    <property type="entry name" value="Homeodomain-like"/>
    <property type="match status" value="1"/>
</dbReference>
<keyword evidence="6" id="KW-1185">Reference proteome</keyword>
<proteinExistence type="predicted"/>
<evidence type="ECO:0000313" key="6">
    <source>
        <dbReference type="Proteomes" id="UP000681027"/>
    </source>
</evidence>
<dbReference type="InterPro" id="IPR020449">
    <property type="entry name" value="Tscrpt_reg_AraC-type_HTH"/>
</dbReference>
<protein>
    <submittedName>
        <fullName evidence="5">Helix-turn-helix domain-containing protein</fullName>
    </submittedName>
</protein>
<dbReference type="Proteomes" id="UP000681027">
    <property type="component" value="Unassembled WGS sequence"/>
</dbReference>
<evidence type="ECO:0000313" key="5">
    <source>
        <dbReference type="EMBL" id="MBS4189044.1"/>
    </source>
</evidence>
<organism evidence="5 6">
    <name type="scientific">Cytobacillus citreus</name>
    <dbReference type="NCBI Taxonomy" id="2833586"/>
    <lineage>
        <taxon>Bacteria</taxon>
        <taxon>Bacillati</taxon>
        <taxon>Bacillota</taxon>
        <taxon>Bacilli</taxon>
        <taxon>Bacillales</taxon>
        <taxon>Bacillaceae</taxon>
        <taxon>Cytobacillus</taxon>
    </lineage>
</organism>
<sequence length="79" mass="9343">MSIGSLRCHVYYFSQKFKQIIGQTVRSFIIRTRIERAEHLLHYTGMRVTEAAEALGYNSLHFFSRQFKKYTGKIPSKIR</sequence>
<dbReference type="EMBL" id="JAGYPM010000001">
    <property type="protein sequence ID" value="MBS4189044.1"/>
    <property type="molecule type" value="Genomic_DNA"/>
</dbReference>
<dbReference type="InterPro" id="IPR009057">
    <property type="entry name" value="Homeodomain-like_sf"/>
</dbReference>
<dbReference type="Pfam" id="PF12833">
    <property type="entry name" value="HTH_18"/>
    <property type="match status" value="1"/>
</dbReference>
<keyword evidence="1" id="KW-0805">Transcription regulation</keyword>
<dbReference type="RefSeq" id="WP_213101262.1">
    <property type="nucleotide sequence ID" value="NZ_JAGYPM010000001.1"/>
</dbReference>
<reference evidence="5 6" key="1">
    <citation type="submission" date="2021-05" db="EMBL/GenBank/DDBJ databases">
        <title>Novel Bacillus species.</title>
        <authorList>
            <person name="Liu G."/>
        </authorList>
    </citation>
    <scope>NUCLEOTIDE SEQUENCE [LARGE SCALE GENOMIC DNA]</scope>
    <source>
        <strain evidence="5 6">FJAT-49705</strain>
    </source>
</reference>
<evidence type="ECO:0000256" key="3">
    <source>
        <dbReference type="ARBA" id="ARBA00023163"/>
    </source>
</evidence>
<evidence type="ECO:0000256" key="1">
    <source>
        <dbReference type="ARBA" id="ARBA00023015"/>
    </source>
</evidence>
<accession>A0ABS5NNL8</accession>
<evidence type="ECO:0000259" key="4">
    <source>
        <dbReference type="PROSITE" id="PS01124"/>
    </source>
</evidence>
<dbReference type="InterPro" id="IPR018060">
    <property type="entry name" value="HTH_AraC"/>
</dbReference>
<dbReference type="Gene3D" id="1.10.10.60">
    <property type="entry name" value="Homeodomain-like"/>
    <property type="match status" value="2"/>
</dbReference>
<keyword evidence="3" id="KW-0804">Transcription</keyword>
<dbReference type="PANTHER" id="PTHR43280:SF28">
    <property type="entry name" value="HTH-TYPE TRANSCRIPTIONAL ACTIVATOR RHAS"/>
    <property type="match status" value="1"/>
</dbReference>
<dbReference type="PROSITE" id="PS01124">
    <property type="entry name" value="HTH_ARAC_FAMILY_2"/>
    <property type="match status" value="1"/>
</dbReference>
<dbReference type="PRINTS" id="PR00032">
    <property type="entry name" value="HTHARAC"/>
</dbReference>
<feature type="domain" description="HTH araC/xylS-type" evidence="4">
    <location>
        <begin position="12"/>
        <end position="79"/>
    </location>
</feature>
<dbReference type="SMART" id="SM00342">
    <property type="entry name" value="HTH_ARAC"/>
    <property type="match status" value="1"/>
</dbReference>
<evidence type="ECO:0000256" key="2">
    <source>
        <dbReference type="ARBA" id="ARBA00023125"/>
    </source>
</evidence>
<dbReference type="PANTHER" id="PTHR43280">
    <property type="entry name" value="ARAC-FAMILY TRANSCRIPTIONAL REGULATOR"/>
    <property type="match status" value="1"/>
</dbReference>
<comment type="caution">
    <text evidence="5">The sequence shown here is derived from an EMBL/GenBank/DDBJ whole genome shotgun (WGS) entry which is preliminary data.</text>
</comment>